<keyword evidence="6" id="KW-1185">Reference proteome</keyword>
<evidence type="ECO:0000313" key="5">
    <source>
        <dbReference type="EMBL" id="GAA4810861.1"/>
    </source>
</evidence>
<organism evidence="5 6">
    <name type="scientific">Litoribaculum gwangyangense</name>
    <dbReference type="NCBI Taxonomy" id="1130722"/>
    <lineage>
        <taxon>Bacteria</taxon>
        <taxon>Pseudomonadati</taxon>
        <taxon>Bacteroidota</taxon>
        <taxon>Flavobacteriia</taxon>
        <taxon>Flavobacteriales</taxon>
        <taxon>Flavobacteriaceae</taxon>
        <taxon>Litoribaculum</taxon>
    </lineage>
</organism>
<dbReference type="InterPro" id="IPR003439">
    <property type="entry name" value="ABC_transporter-like_ATP-bd"/>
</dbReference>
<dbReference type="EMBL" id="BAABJW010000002">
    <property type="protein sequence ID" value="GAA4810861.1"/>
    <property type="molecule type" value="Genomic_DNA"/>
</dbReference>
<evidence type="ECO:0000256" key="3">
    <source>
        <dbReference type="ARBA" id="ARBA00022840"/>
    </source>
</evidence>
<evidence type="ECO:0000313" key="6">
    <source>
        <dbReference type="Proteomes" id="UP001501433"/>
    </source>
</evidence>
<dbReference type="SMART" id="SM00382">
    <property type="entry name" value="AAA"/>
    <property type="match status" value="1"/>
</dbReference>
<dbReference type="PANTHER" id="PTHR43553:SF3">
    <property type="entry name" value="ABC TRANSPORTER ATP-BINDING PROTEIN MODF"/>
    <property type="match status" value="1"/>
</dbReference>
<evidence type="ECO:0000256" key="2">
    <source>
        <dbReference type="ARBA" id="ARBA00022741"/>
    </source>
</evidence>
<evidence type="ECO:0000256" key="1">
    <source>
        <dbReference type="ARBA" id="ARBA00022448"/>
    </source>
</evidence>
<proteinExistence type="predicted"/>
<dbReference type="InterPro" id="IPR027417">
    <property type="entry name" value="P-loop_NTPase"/>
</dbReference>
<accession>A0ABP9CHV8</accession>
<dbReference type="InterPro" id="IPR050095">
    <property type="entry name" value="ECF_ABC_transporter_ATP-bd"/>
</dbReference>
<dbReference type="InterPro" id="IPR003593">
    <property type="entry name" value="AAA+_ATPase"/>
</dbReference>
<dbReference type="Proteomes" id="UP001501433">
    <property type="component" value="Unassembled WGS sequence"/>
</dbReference>
<evidence type="ECO:0000259" key="4">
    <source>
        <dbReference type="PROSITE" id="PS50893"/>
    </source>
</evidence>
<keyword evidence="2" id="KW-0547">Nucleotide-binding</keyword>
<dbReference type="Pfam" id="PF00005">
    <property type="entry name" value="ABC_tran"/>
    <property type="match status" value="1"/>
</dbReference>
<keyword evidence="3" id="KW-0067">ATP-binding</keyword>
<dbReference type="RefSeq" id="WP_345276578.1">
    <property type="nucleotide sequence ID" value="NZ_BAABJW010000002.1"/>
</dbReference>
<keyword evidence="1" id="KW-0813">Transport</keyword>
<dbReference type="PANTHER" id="PTHR43553">
    <property type="entry name" value="HEAVY METAL TRANSPORTER"/>
    <property type="match status" value="1"/>
</dbReference>
<name>A0ABP9CHV8_9FLAO</name>
<dbReference type="Gene3D" id="3.40.50.300">
    <property type="entry name" value="P-loop containing nucleotide triphosphate hydrolases"/>
    <property type="match status" value="2"/>
</dbReference>
<sequence length="403" mass="45401">MQKHIAVYISNNDDKETLIERLVSGHLITELTQLKGAFFSEITLDKFINEERRHGLFDITTEKKNSLSHSSEGERKKALLQHLISQNPEYLIVDNIFGNLDTSSQQDIANTVSQLGTRIPIIQITNRKREILPFITALYRFDGETLIKTKMESLIWNSKFDAPLPASLHQEVHPYNTLVKFHNVQVSYGERPILRDICWEIKPGEFWQLMGPNGSGKSTLLTLISGDNPKAYGQDITLFDIKKGSGESVWDIKKNIGFFSADMVRGFARLDAIGNMIVSGFFDSIGLYKTPTNAQIKIAHQWLQVLSLFEVRKQAFSSLSLGHQRLVLIARAMVKSPPLLILDEPTNALDDADAALFCNLVNKIARETRTAIIFVSHRTEADLKPDFVFELTPGKQGSTGKMK</sequence>
<comment type="caution">
    <text evidence="5">The sequence shown here is derived from an EMBL/GenBank/DDBJ whole genome shotgun (WGS) entry which is preliminary data.</text>
</comment>
<dbReference type="PROSITE" id="PS50893">
    <property type="entry name" value="ABC_TRANSPORTER_2"/>
    <property type="match status" value="1"/>
</dbReference>
<gene>
    <name evidence="5" type="ORF">GCM10023330_17540</name>
</gene>
<protein>
    <recommendedName>
        <fullName evidence="4">ABC transporter domain-containing protein</fullName>
    </recommendedName>
</protein>
<dbReference type="SUPFAM" id="SSF52540">
    <property type="entry name" value="P-loop containing nucleoside triphosphate hydrolases"/>
    <property type="match status" value="2"/>
</dbReference>
<reference evidence="6" key="1">
    <citation type="journal article" date="2019" name="Int. J. Syst. Evol. Microbiol.">
        <title>The Global Catalogue of Microorganisms (GCM) 10K type strain sequencing project: providing services to taxonomists for standard genome sequencing and annotation.</title>
        <authorList>
            <consortium name="The Broad Institute Genomics Platform"/>
            <consortium name="The Broad Institute Genome Sequencing Center for Infectious Disease"/>
            <person name="Wu L."/>
            <person name="Ma J."/>
        </authorList>
    </citation>
    <scope>NUCLEOTIDE SEQUENCE [LARGE SCALE GENOMIC DNA]</scope>
    <source>
        <strain evidence="6">JCM 18325</strain>
    </source>
</reference>
<feature type="domain" description="ABC transporter" evidence="4">
    <location>
        <begin position="179"/>
        <end position="403"/>
    </location>
</feature>